<reference evidence="20" key="1">
    <citation type="submission" date="2016-04" db="EMBL/GenBank/DDBJ databases">
        <authorList>
            <person name="Evans L.H."/>
            <person name="Alamgir A."/>
            <person name="Owens N."/>
            <person name="Weber N.D."/>
            <person name="Virtaneva K."/>
            <person name="Barbian K."/>
            <person name="Babar A."/>
            <person name="Rosenke K."/>
        </authorList>
    </citation>
    <scope>NUCLEOTIDE SEQUENCE [LARGE SCALE GENOMIC DNA]</scope>
    <source>
        <strain evidence="20">CBS 101.48</strain>
    </source>
</reference>
<evidence type="ECO:0000256" key="2">
    <source>
        <dbReference type="ARBA" id="ARBA00006432"/>
    </source>
</evidence>
<dbReference type="FunFam" id="3.40.50.12780:FF:000019">
    <property type="entry name" value="Long-chain fatty acid transporter"/>
    <property type="match status" value="1"/>
</dbReference>
<evidence type="ECO:0000256" key="15">
    <source>
        <dbReference type="ARBA" id="ARBA00060276"/>
    </source>
</evidence>
<dbReference type="PANTHER" id="PTHR43107">
    <property type="entry name" value="LONG-CHAIN FATTY ACID TRANSPORT PROTEIN"/>
    <property type="match status" value="1"/>
</dbReference>
<dbReference type="Pfam" id="PF00501">
    <property type="entry name" value="AMP-binding"/>
    <property type="match status" value="1"/>
</dbReference>
<keyword evidence="12" id="KW-0576">Peroxisome</keyword>
<evidence type="ECO:0000313" key="20">
    <source>
        <dbReference type="EMBL" id="SAM07583.1"/>
    </source>
</evidence>
<name>A0A163KF62_ABSGL</name>
<dbReference type="InterPro" id="IPR045851">
    <property type="entry name" value="AMP-bd_C_sf"/>
</dbReference>
<comment type="similarity">
    <text evidence="2">Belongs to the ATP-dependent AMP-binding enzyme family.</text>
</comment>
<dbReference type="PROSITE" id="PS00455">
    <property type="entry name" value="AMP_BINDING"/>
    <property type="match status" value="1"/>
</dbReference>
<dbReference type="NCBIfam" id="NF006134">
    <property type="entry name" value="PRK08279.1"/>
    <property type="match status" value="1"/>
</dbReference>
<gene>
    <name evidence="20" type="primary">ABSGL_13226.1 scaffold 13659</name>
</gene>
<dbReference type="STRING" id="4829.A0A163KF62"/>
<keyword evidence="11 18" id="KW-0472">Membrane</keyword>
<dbReference type="InterPro" id="IPR020845">
    <property type="entry name" value="AMP-binding_CS"/>
</dbReference>
<dbReference type="GO" id="GO:0005811">
    <property type="term" value="C:lipid droplet"/>
    <property type="evidence" value="ECO:0007669"/>
    <property type="project" value="TreeGrafter"/>
</dbReference>
<comment type="catalytic activity">
    <reaction evidence="14">
        <text>a very long-chain fatty acid + ATP + CoA = a very long-chain fatty acyl-CoA + AMP + diphosphate</text>
        <dbReference type="Rhea" id="RHEA:54536"/>
        <dbReference type="ChEBI" id="CHEBI:30616"/>
        <dbReference type="ChEBI" id="CHEBI:33019"/>
        <dbReference type="ChEBI" id="CHEBI:57287"/>
        <dbReference type="ChEBI" id="CHEBI:58950"/>
        <dbReference type="ChEBI" id="CHEBI:138261"/>
        <dbReference type="ChEBI" id="CHEBI:456215"/>
    </reaction>
</comment>
<dbReference type="OMA" id="NIQICEC"/>
<dbReference type="GO" id="GO:0044539">
    <property type="term" value="P:long-chain fatty acid import into cell"/>
    <property type="evidence" value="ECO:0007669"/>
    <property type="project" value="TreeGrafter"/>
</dbReference>
<evidence type="ECO:0000256" key="1">
    <source>
        <dbReference type="ARBA" id="ARBA00004651"/>
    </source>
</evidence>
<dbReference type="EMBL" id="LT554760">
    <property type="protein sequence ID" value="SAM07583.1"/>
    <property type="molecule type" value="Genomic_DNA"/>
</dbReference>
<evidence type="ECO:0000313" key="21">
    <source>
        <dbReference type="Proteomes" id="UP000078561"/>
    </source>
</evidence>
<evidence type="ECO:0000256" key="10">
    <source>
        <dbReference type="ARBA" id="ARBA00023055"/>
    </source>
</evidence>
<evidence type="ECO:0000256" key="14">
    <source>
        <dbReference type="ARBA" id="ARBA00051585"/>
    </source>
</evidence>
<dbReference type="InterPro" id="IPR042099">
    <property type="entry name" value="ANL_N_sf"/>
</dbReference>
<sequence>MSTDTLVKAVGAGIGSILGAMYLDSRFNLRSDLNLIKNGIVTRKQSERIIQEGRLNVYYRFQEKAKANPDRVFLVFEDKEYTFQALEKASNRVAHWLLGKNIKKQDHVCMMQQNHPTFIILWLAILKVGAVAAFINNNLAEDSLLHCIKVADAKMLIFDPKYEAQVATIIGREDVPELVAFGEATEVDDLPDLPFASALTPTVLAKYSDADVSDDLIRNTSETDKAMLIYTSGTTGMPKAAPIRHMRAMMGALAFSVSMGVQPSDRIYTVLPLYHSSASIIATLAPLCGGATVVLGRKFSASRFWDEVVQQKVSAFIYIGEMCRYLLSQPSHPQERKHNVRFICGNGMRPDVWNKFRARFNIPEIIEFYASTEGPGGFFNRNFSEYGSGAIGRRGPLIRALMKQIKFVKIDPITEEPFRGKDGLLVQCKPDEEGELIIELDSEPNTTLRFDGYYNNDKATNKKLVRNAFKKGDCYYRSGDLLRLSQDGFIYFVDRVGDTFRWKSENVATTEVAHAVSTFDGIVEANVYGTLVPDHDGRASMAAICLSSHPDSFDFAGLATHLKRKLPAYAVPLFLRIVPSMESTGTFKHQKVNFRNQGIELDQIPAEQPVYWLRGDTYVRFDHQGLGAIKTGKAKL</sequence>
<dbReference type="GO" id="GO:0005778">
    <property type="term" value="C:peroxisomal membrane"/>
    <property type="evidence" value="ECO:0007669"/>
    <property type="project" value="UniProtKB-SubCell"/>
</dbReference>
<evidence type="ECO:0000256" key="4">
    <source>
        <dbReference type="ARBA" id="ARBA00022475"/>
    </source>
</evidence>
<keyword evidence="9 18" id="KW-1133">Transmembrane helix</keyword>
<evidence type="ECO:0000256" key="5">
    <source>
        <dbReference type="ARBA" id="ARBA00022598"/>
    </source>
</evidence>
<dbReference type="AlphaFoldDB" id="A0A163KF62"/>
<evidence type="ECO:0000256" key="18">
    <source>
        <dbReference type="SAM" id="Phobius"/>
    </source>
</evidence>
<evidence type="ECO:0000256" key="11">
    <source>
        <dbReference type="ARBA" id="ARBA00023136"/>
    </source>
</evidence>
<keyword evidence="7" id="KW-0547">Nucleotide-binding</keyword>
<proteinExistence type="inferred from homology"/>
<dbReference type="Proteomes" id="UP000078561">
    <property type="component" value="Unassembled WGS sequence"/>
</dbReference>
<dbReference type="GO" id="GO:0005324">
    <property type="term" value="F:long-chain fatty acid transmembrane transporter activity"/>
    <property type="evidence" value="ECO:0007669"/>
    <property type="project" value="TreeGrafter"/>
</dbReference>
<evidence type="ECO:0000256" key="8">
    <source>
        <dbReference type="ARBA" id="ARBA00022840"/>
    </source>
</evidence>
<dbReference type="Gene3D" id="3.30.300.30">
    <property type="match status" value="1"/>
</dbReference>
<keyword evidence="4" id="KW-1003">Cell membrane</keyword>
<feature type="domain" description="AMP-dependent synthetase/ligase" evidence="19">
    <location>
        <begin position="61"/>
        <end position="393"/>
    </location>
</feature>
<dbReference type="GO" id="GO:0009898">
    <property type="term" value="C:cytoplasmic side of plasma membrane"/>
    <property type="evidence" value="ECO:0007669"/>
    <property type="project" value="TreeGrafter"/>
</dbReference>
<evidence type="ECO:0000256" key="13">
    <source>
        <dbReference type="ARBA" id="ARBA00046271"/>
    </source>
</evidence>
<dbReference type="SUPFAM" id="SSF56801">
    <property type="entry name" value="Acetyl-CoA synthetase-like"/>
    <property type="match status" value="1"/>
</dbReference>
<comment type="function">
    <text evidence="15">Acyl-CoA synthetase required for both the import of long chain fatty acids (LCFAs) (C14-C18) and the activation very long chain fatty acids (VLCFAs) (C20-C26) by esterification of the fatty acids into metabolically active CoA-thioesters for subsequent degradation or incorporation into phospholipids. The transport and fatty acyl-CoA synthetase activities are genetically separable and are thus independent activities. Esterifies VLCFAs in the peroxisome matrix. The VLCFAs are actively transported into peroxisomes by a PXA1-PXA2 heterodimeric transporter in the peroxisomal membrane.</text>
</comment>
<keyword evidence="6 18" id="KW-0812">Transmembrane</keyword>
<dbReference type="FunFam" id="3.30.300.30:FF:000002">
    <property type="entry name" value="Long-chain fatty acid transport protein 1"/>
    <property type="match status" value="1"/>
</dbReference>
<keyword evidence="21" id="KW-1185">Reference proteome</keyword>
<evidence type="ECO:0000256" key="17">
    <source>
        <dbReference type="ARBA" id="ARBA00078285"/>
    </source>
</evidence>
<dbReference type="InterPro" id="IPR000873">
    <property type="entry name" value="AMP-dep_synth/lig_dom"/>
</dbReference>
<evidence type="ECO:0000256" key="7">
    <source>
        <dbReference type="ARBA" id="ARBA00022741"/>
    </source>
</evidence>
<dbReference type="InParanoid" id="A0A163KF62"/>
<dbReference type="OrthoDB" id="288590at2759"/>
<evidence type="ECO:0000256" key="12">
    <source>
        <dbReference type="ARBA" id="ARBA00023140"/>
    </source>
</evidence>
<dbReference type="PANTHER" id="PTHR43107:SF15">
    <property type="entry name" value="FATTY ACID TRANSPORT PROTEIN 3, ISOFORM A"/>
    <property type="match status" value="1"/>
</dbReference>
<comment type="subcellular location">
    <subcellularLocation>
        <location evidence="1">Cell membrane</location>
        <topology evidence="1">Multi-pass membrane protein</topology>
    </subcellularLocation>
    <subcellularLocation>
        <location evidence="13">Peroxisome membrane</location>
    </subcellularLocation>
</comment>
<accession>A0A163KF62</accession>
<keyword evidence="8" id="KW-0067">ATP-binding</keyword>
<dbReference type="Gene3D" id="3.40.50.12780">
    <property type="entry name" value="N-terminal domain of ligase-like"/>
    <property type="match status" value="1"/>
</dbReference>
<keyword evidence="10" id="KW-0445">Lipid transport</keyword>
<feature type="transmembrane region" description="Helical" evidence="18">
    <location>
        <begin position="117"/>
        <end position="135"/>
    </location>
</feature>
<protein>
    <recommendedName>
        <fullName evidence="16">Very long-chain fatty acid transport protein</fullName>
    </recommendedName>
    <alternativeName>
        <fullName evidence="17">Very-long-chain acyl-CoA synthetase</fullName>
    </alternativeName>
</protein>
<evidence type="ECO:0000256" key="9">
    <source>
        <dbReference type="ARBA" id="ARBA00022989"/>
    </source>
</evidence>
<dbReference type="GO" id="GO:0005524">
    <property type="term" value="F:ATP binding"/>
    <property type="evidence" value="ECO:0007669"/>
    <property type="project" value="UniProtKB-KW"/>
</dbReference>
<keyword evidence="5" id="KW-0436">Ligase</keyword>
<evidence type="ECO:0000259" key="19">
    <source>
        <dbReference type="Pfam" id="PF00501"/>
    </source>
</evidence>
<evidence type="ECO:0000256" key="16">
    <source>
        <dbReference type="ARBA" id="ARBA00068795"/>
    </source>
</evidence>
<keyword evidence="3" id="KW-0813">Transport</keyword>
<dbReference type="GO" id="GO:0004467">
    <property type="term" value="F:long-chain fatty acid-CoA ligase activity"/>
    <property type="evidence" value="ECO:0007669"/>
    <property type="project" value="TreeGrafter"/>
</dbReference>
<evidence type="ECO:0000256" key="6">
    <source>
        <dbReference type="ARBA" id="ARBA00022692"/>
    </source>
</evidence>
<organism evidence="20">
    <name type="scientific">Absidia glauca</name>
    <name type="common">Pin mould</name>
    <dbReference type="NCBI Taxonomy" id="4829"/>
    <lineage>
        <taxon>Eukaryota</taxon>
        <taxon>Fungi</taxon>
        <taxon>Fungi incertae sedis</taxon>
        <taxon>Mucoromycota</taxon>
        <taxon>Mucoromycotina</taxon>
        <taxon>Mucoromycetes</taxon>
        <taxon>Mucorales</taxon>
        <taxon>Cunninghamellaceae</taxon>
        <taxon>Absidia</taxon>
    </lineage>
</organism>
<evidence type="ECO:0000256" key="3">
    <source>
        <dbReference type="ARBA" id="ARBA00022448"/>
    </source>
</evidence>